<gene>
    <name evidence="7" type="ORF">BJ322DRAFT_1006894</name>
</gene>
<dbReference type="Pfam" id="PF07690">
    <property type="entry name" value="MFS_1"/>
    <property type="match status" value="1"/>
</dbReference>
<comment type="caution">
    <text evidence="7">The sequence shown here is derived from an EMBL/GenBank/DDBJ whole genome shotgun (WGS) entry which is preliminary data.</text>
</comment>
<dbReference type="PANTHER" id="PTHR10924">
    <property type="entry name" value="MAJOR FACILITATOR SUPERFAMILY PROTEIN-RELATED"/>
    <property type="match status" value="1"/>
</dbReference>
<dbReference type="AlphaFoldDB" id="A0A9P6L6F1"/>
<dbReference type="SUPFAM" id="SSF103473">
    <property type="entry name" value="MFS general substrate transporter"/>
    <property type="match status" value="1"/>
</dbReference>
<reference evidence="7" key="2">
    <citation type="submission" date="2020-11" db="EMBL/GenBank/DDBJ databases">
        <authorList>
            <consortium name="DOE Joint Genome Institute"/>
            <person name="Kuo A."/>
            <person name="Miyauchi S."/>
            <person name="Kiss E."/>
            <person name="Drula E."/>
            <person name="Kohler A."/>
            <person name="Sanchez-Garcia M."/>
            <person name="Andreopoulos B."/>
            <person name="Barry K.W."/>
            <person name="Bonito G."/>
            <person name="Buee M."/>
            <person name="Carver A."/>
            <person name="Chen C."/>
            <person name="Cichocki N."/>
            <person name="Clum A."/>
            <person name="Culley D."/>
            <person name="Crous P.W."/>
            <person name="Fauchery L."/>
            <person name="Girlanda M."/>
            <person name="Hayes R."/>
            <person name="Keri Z."/>
            <person name="Labutti K."/>
            <person name="Lipzen A."/>
            <person name="Lombard V."/>
            <person name="Magnuson J."/>
            <person name="Maillard F."/>
            <person name="Morin E."/>
            <person name="Murat C."/>
            <person name="Nolan M."/>
            <person name="Ohm R."/>
            <person name="Pangilinan J."/>
            <person name="Pereira M."/>
            <person name="Perotto S."/>
            <person name="Peter M."/>
            <person name="Riley R."/>
            <person name="Sitrit Y."/>
            <person name="Stielow B."/>
            <person name="Szollosi G."/>
            <person name="Zifcakova L."/>
            <person name="Stursova M."/>
            <person name="Spatafora J.W."/>
            <person name="Tedersoo L."/>
            <person name="Vaario L.-M."/>
            <person name="Yamada A."/>
            <person name="Yan M."/>
            <person name="Wang P."/>
            <person name="Xu J."/>
            <person name="Bruns T."/>
            <person name="Baldrian P."/>
            <person name="Vilgalys R."/>
            <person name="Henrissat B."/>
            <person name="Grigoriev I.V."/>
            <person name="Hibbett D."/>
            <person name="Nagy L.G."/>
            <person name="Martin F.M."/>
        </authorList>
    </citation>
    <scope>NUCLEOTIDE SEQUENCE</scope>
    <source>
        <strain evidence="7">UH-Tt-Lm1</strain>
    </source>
</reference>
<feature type="transmembrane region" description="Helical" evidence="6">
    <location>
        <begin position="385"/>
        <end position="403"/>
    </location>
</feature>
<keyword evidence="8" id="KW-1185">Reference proteome</keyword>
<feature type="transmembrane region" description="Helical" evidence="6">
    <location>
        <begin position="328"/>
        <end position="346"/>
    </location>
</feature>
<evidence type="ECO:0000256" key="2">
    <source>
        <dbReference type="ARBA" id="ARBA00022692"/>
    </source>
</evidence>
<evidence type="ECO:0000313" key="8">
    <source>
        <dbReference type="Proteomes" id="UP000736335"/>
    </source>
</evidence>
<dbReference type="Gene3D" id="1.20.1250.20">
    <property type="entry name" value="MFS general substrate transporter like domains"/>
    <property type="match status" value="2"/>
</dbReference>
<feature type="transmembrane region" description="Helical" evidence="6">
    <location>
        <begin position="32"/>
        <end position="52"/>
    </location>
</feature>
<dbReference type="GO" id="GO:0022857">
    <property type="term" value="F:transmembrane transporter activity"/>
    <property type="evidence" value="ECO:0007669"/>
    <property type="project" value="InterPro"/>
</dbReference>
<feature type="transmembrane region" description="Helical" evidence="6">
    <location>
        <begin position="99"/>
        <end position="116"/>
    </location>
</feature>
<evidence type="ECO:0000256" key="5">
    <source>
        <dbReference type="SAM" id="MobiDB-lite"/>
    </source>
</evidence>
<feature type="region of interest" description="Disordered" evidence="5">
    <location>
        <begin position="445"/>
        <end position="480"/>
    </location>
</feature>
<evidence type="ECO:0000256" key="3">
    <source>
        <dbReference type="ARBA" id="ARBA00022989"/>
    </source>
</evidence>
<feature type="transmembrane region" description="Helical" evidence="6">
    <location>
        <begin position="423"/>
        <end position="441"/>
    </location>
</feature>
<dbReference type="InterPro" id="IPR036259">
    <property type="entry name" value="MFS_trans_sf"/>
</dbReference>
<evidence type="ECO:0000256" key="4">
    <source>
        <dbReference type="ARBA" id="ARBA00023136"/>
    </source>
</evidence>
<feature type="transmembrane region" description="Helical" evidence="6">
    <location>
        <begin position="169"/>
        <end position="188"/>
    </location>
</feature>
<evidence type="ECO:0000313" key="7">
    <source>
        <dbReference type="EMBL" id="KAF9784690.1"/>
    </source>
</evidence>
<protein>
    <submittedName>
        <fullName evidence="7">Major facilitator superfamily domain-containing protein</fullName>
    </submittedName>
</protein>
<proteinExistence type="predicted"/>
<dbReference type="InterPro" id="IPR049680">
    <property type="entry name" value="FLVCR1-2_SLC49-like"/>
</dbReference>
<keyword evidence="3 6" id="KW-1133">Transmembrane helix</keyword>
<feature type="transmembrane region" description="Helical" evidence="6">
    <location>
        <begin position="296"/>
        <end position="316"/>
    </location>
</feature>
<feature type="compositionally biased region" description="Basic and acidic residues" evidence="5">
    <location>
        <begin position="445"/>
        <end position="459"/>
    </location>
</feature>
<reference evidence="7" key="1">
    <citation type="journal article" date="2020" name="Nat. Commun.">
        <title>Large-scale genome sequencing of mycorrhizal fungi provides insights into the early evolution of symbiotic traits.</title>
        <authorList>
            <person name="Miyauchi S."/>
            <person name="Kiss E."/>
            <person name="Kuo A."/>
            <person name="Drula E."/>
            <person name="Kohler A."/>
            <person name="Sanchez-Garcia M."/>
            <person name="Morin E."/>
            <person name="Andreopoulos B."/>
            <person name="Barry K.W."/>
            <person name="Bonito G."/>
            <person name="Buee M."/>
            <person name="Carver A."/>
            <person name="Chen C."/>
            <person name="Cichocki N."/>
            <person name="Clum A."/>
            <person name="Culley D."/>
            <person name="Crous P.W."/>
            <person name="Fauchery L."/>
            <person name="Girlanda M."/>
            <person name="Hayes R.D."/>
            <person name="Keri Z."/>
            <person name="LaButti K."/>
            <person name="Lipzen A."/>
            <person name="Lombard V."/>
            <person name="Magnuson J."/>
            <person name="Maillard F."/>
            <person name="Murat C."/>
            <person name="Nolan M."/>
            <person name="Ohm R.A."/>
            <person name="Pangilinan J."/>
            <person name="Pereira M.F."/>
            <person name="Perotto S."/>
            <person name="Peter M."/>
            <person name="Pfister S."/>
            <person name="Riley R."/>
            <person name="Sitrit Y."/>
            <person name="Stielow J.B."/>
            <person name="Szollosi G."/>
            <person name="Zifcakova L."/>
            <person name="Stursova M."/>
            <person name="Spatafora J.W."/>
            <person name="Tedersoo L."/>
            <person name="Vaario L.M."/>
            <person name="Yamada A."/>
            <person name="Yan M."/>
            <person name="Wang P."/>
            <person name="Xu J."/>
            <person name="Bruns T."/>
            <person name="Baldrian P."/>
            <person name="Vilgalys R."/>
            <person name="Dunand C."/>
            <person name="Henrissat B."/>
            <person name="Grigoriev I.V."/>
            <person name="Hibbett D."/>
            <person name="Nagy L.G."/>
            <person name="Martin F.M."/>
        </authorList>
    </citation>
    <scope>NUCLEOTIDE SEQUENCE</scope>
    <source>
        <strain evidence="7">UH-Tt-Lm1</strain>
    </source>
</reference>
<feature type="transmembrane region" description="Helical" evidence="6">
    <location>
        <begin position="352"/>
        <end position="373"/>
    </location>
</feature>
<feature type="transmembrane region" description="Helical" evidence="6">
    <location>
        <begin position="72"/>
        <end position="92"/>
    </location>
</feature>
<feature type="region of interest" description="Disordered" evidence="5">
    <location>
        <begin position="1"/>
        <end position="20"/>
    </location>
</feature>
<organism evidence="7 8">
    <name type="scientific">Thelephora terrestris</name>
    <dbReference type="NCBI Taxonomy" id="56493"/>
    <lineage>
        <taxon>Eukaryota</taxon>
        <taxon>Fungi</taxon>
        <taxon>Dikarya</taxon>
        <taxon>Basidiomycota</taxon>
        <taxon>Agaricomycotina</taxon>
        <taxon>Agaricomycetes</taxon>
        <taxon>Thelephorales</taxon>
        <taxon>Thelephoraceae</taxon>
        <taxon>Thelephora</taxon>
    </lineage>
</organism>
<evidence type="ECO:0000256" key="6">
    <source>
        <dbReference type="SAM" id="Phobius"/>
    </source>
</evidence>
<sequence length="480" mass="51968">MSRSQSPTHPPADVPPHQENYPHEYKLYKRRFAGLLGMSLLNLVGGMAMPWFGPIATSTSQVFHTSLNRVNWLGNITACTYIPAAALVPWTVSRYGLRRACDIGAICFVLGAWVRYAANANSLSPNSAYALLIVGQFLSSIPQAVFQVLPTKYSESWFDARWRTTATMIMSIMNPVGSALAQVISPISSGPKESILVLGIIQTAASLFVFLIGSRPPTPPTYSAAQERPHRALLNELAGLPAGDESQYGRMSVREKLDFWFVVLVFGVQAGAVNTFGILTSQYFSPQGYSQNTSGFMGATLLFAGIIAAAISSPVFDRVFTRHLGLTIKILVPILSALWLSLIWAIRPDNATALFVLSGLIGICGITLLPVALEIAAELTRAPDASSAFLWAACSIFQVIMVLSESALRAGPNAKPPLNMRNALIFHGTIICVVSLLTFGLKGEQTRRERDEIEAKRGGDPTSPEPPSRTVVEELEKSEG</sequence>
<dbReference type="GO" id="GO:0016020">
    <property type="term" value="C:membrane"/>
    <property type="evidence" value="ECO:0007669"/>
    <property type="project" value="UniProtKB-SubCell"/>
</dbReference>
<feature type="compositionally biased region" description="Basic and acidic residues" evidence="5">
    <location>
        <begin position="471"/>
        <end position="480"/>
    </location>
</feature>
<keyword evidence="4 6" id="KW-0472">Membrane</keyword>
<comment type="subcellular location">
    <subcellularLocation>
        <location evidence="1">Membrane</location>
        <topology evidence="1">Multi-pass membrane protein</topology>
    </subcellularLocation>
</comment>
<evidence type="ECO:0000256" key="1">
    <source>
        <dbReference type="ARBA" id="ARBA00004141"/>
    </source>
</evidence>
<accession>A0A9P6L6F1</accession>
<name>A0A9P6L6F1_9AGAM</name>
<dbReference type="EMBL" id="WIUZ02000008">
    <property type="protein sequence ID" value="KAF9784690.1"/>
    <property type="molecule type" value="Genomic_DNA"/>
</dbReference>
<dbReference type="Proteomes" id="UP000736335">
    <property type="component" value="Unassembled WGS sequence"/>
</dbReference>
<feature type="transmembrane region" description="Helical" evidence="6">
    <location>
        <begin position="128"/>
        <end position="149"/>
    </location>
</feature>
<dbReference type="PANTHER" id="PTHR10924:SF6">
    <property type="entry name" value="SOLUTE CARRIER FAMILY 49 MEMBER A3"/>
    <property type="match status" value="1"/>
</dbReference>
<dbReference type="InterPro" id="IPR011701">
    <property type="entry name" value="MFS"/>
</dbReference>
<dbReference type="OrthoDB" id="422206at2759"/>
<keyword evidence="2 6" id="KW-0812">Transmembrane</keyword>
<feature type="transmembrane region" description="Helical" evidence="6">
    <location>
        <begin position="194"/>
        <end position="213"/>
    </location>
</feature>
<feature type="transmembrane region" description="Helical" evidence="6">
    <location>
        <begin position="259"/>
        <end position="284"/>
    </location>
</feature>